<evidence type="ECO:0000313" key="1">
    <source>
        <dbReference type="EMBL" id="KAF7576340.1"/>
    </source>
</evidence>
<dbReference type="EMBL" id="NQIK02000001">
    <property type="protein sequence ID" value="KAF7576340.1"/>
    <property type="molecule type" value="Genomic_DNA"/>
</dbReference>
<keyword evidence="4" id="KW-1185">Reference proteome</keyword>
<dbReference type="OMA" id="NDLAIMA"/>
<dbReference type="Proteomes" id="UP000245464">
    <property type="component" value="Chromosome 1"/>
</dbReference>
<name>A0A2W1DW25_9PLEO</name>
<dbReference type="Proteomes" id="UP000249757">
    <property type="component" value="Unassembled WGS sequence"/>
</dbReference>
<sequence length="225" mass="26070">MVQPAVRRNIILPNEILQKIFALVLEGSSARSKAGVDKKYYDLLSRMGMLGKLMRVDYNFAVVAVPVFYEVNRFDFWKFAHGSRKDAYPAINEFGCRMPPALPPLWAHKYLRQIRIVVYLSDIWWNDESRAWFPIISADQLFRYCPGARILQLLTTSITKLRSLDLQIEELFHREDRLASCAVYRSAGFQMHATKIKFQIVEHKTGLPSKNSDQWYPELAKAIGL</sequence>
<organism evidence="1 3">
    <name type="scientific">Pyrenophora tritici-repentis</name>
    <dbReference type="NCBI Taxonomy" id="45151"/>
    <lineage>
        <taxon>Eukaryota</taxon>
        <taxon>Fungi</taxon>
        <taxon>Dikarya</taxon>
        <taxon>Ascomycota</taxon>
        <taxon>Pezizomycotina</taxon>
        <taxon>Dothideomycetes</taxon>
        <taxon>Pleosporomycetidae</taxon>
        <taxon>Pleosporales</taxon>
        <taxon>Pleosporineae</taxon>
        <taxon>Pleosporaceae</taxon>
        <taxon>Pyrenophora</taxon>
    </lineage>
</organism>
<accession>A0A2W1DW25</accession>
<dbReference type="AlphaFoldDB" id="A0A2W1DW25"/>
<evidence type="ECO:0000313" key="3">
    <source>
        <dbReference type="Proteomes" id="UP000245464"/>
    </source>
</evidence>
<dbReference type="EMBL" id="NRDI02000001">
    <property type="protein sequence ID" value="KAI1520170.1"/>
    <property type="molecule type" value="Genomic_DNA"/>
</dbReference>
<gene>
    <name evidence="2" type="ORF">Ptr86124_000538</name>
    <name evidence="1" type="ORF">PtrM4_005800</name>
</gene>
<protein>
    <submittedName>
        <fullName evidence="1">Uncharacterized protein</fullName>
    </submittedName>
</protein>
<evidence type="ECO:0000313" key="2">
    <source>
        <dbReference type="EMBL" id="KAI1520170.1"/>
    </source>
</evidence>
<evidence type="ECO:0000313" key="4">
    <source>
        <dbReference type="Proteomes" id="UP000249757"/>
    </source>
</evidence>
<reference evidence="2" key="2">
    <citation type="submission" date="2021-05" db="EMBL/GenBank/DDBJ databases">
        <authorList>
            <person name="Moolhuijzen P.M."/>
            <person name="Moffat C.S."/>
        </authorList>
    </citation>
    <scope>NUCLEOTIDE SEQUENCE</scope>
    <source>
        <strain evidence="2">86-124</strain>
    </source>
</reference>
<dbReference type="OrthoDB" id="3682830at2759"/>
<reference evidence="1 3" key="1">
    <citation type="journal article" date="2018" name="BMC Genomics">
        <title>Comparative genomics of the wheat fungal pathogen Pyrenophora tritici-repentis reveals chromosomal variations and genome plasticity.</title>
        <authorList>
            <person name="Moolhuijzen P."/>
            <person name="See P.T."/>
            <person name="Hane J.K."/>
            <person name="Shi G."/>
            <person name="Liu Z."/>
            <person name="Oliver R.P."/>
            <person name="Moffat C.S."/>
        </authorList>
    </citation>
    <scope>NUCLEOTIDE SEQUENCE [LARGE SCALE GENOMIC DNA]</scope>
    <source>
        <strain evidence="1">M4</strain>
    </source>
</reference>
<comment type="caution">
    <text evidence="1">The sequence shown here is derived from an EMBL/GenBank/DDBJ whole genome shotgun (WGS) entry which is preliminary data.</text>
</comment>
<reference evidence="4" key="4">
    <citation type="journal article" date="2022" name="Microb. Genom.">
        <title>A global pangenome for the wheat fungal pathogen Pyrenophora tritici-repentis and prediction of effector protein structural homology.</title>
        <authorList>
            <person name="Moolhuijzen P.M."/>
            <person name="See P.T."/>
            <person name="Shi G."/>
            <person name="Powell H.R."/>
            <person name="Cockram J."/>
            <person name="Jorgensen L.N."/>
            <person name="Benslimane H."/>
            <person name="Strelkov S.E."/>
            <person name="Turner J."/>
            <person name="Liu Z."/>
            <person name="Moffat C.S."/>
        </authorList>
    </citation>
    <scope>NUCLEOTIDE SEQUENCE [LARGE SCALE GENOMIC DNA]</scope>
</reference>
<reference evidence="2" key="3">
    <citation type="journal article" date="2022" name="bioRxiv">
        <title>A global pangenome for the wheat fungal pathogen Pyrenophora tritici-repentis and prediction of effector protein structural homology.</title>
        <authorList>
            <person name="Moolhuijzen P."/>
            <person name="See P.T."/>
            <person name="Shi G."/>
            <person name="Powell H.R."/>
            <person name="Cockram J."/>
            <person name="Jorgensen L.N."/>
            <person name="Benslimane H."/>
            <person name="Strelkov S.E."/>
            <person name="Turner J."/>
            <person name="Liu Z."/>
            <person name="Moffat C.S."/>
        </authorList>
    </citation>
    <scope>NUCLEOTIDE SEQUENCE</scope>
    <source>
        <strain evidence="2">86-124</strain>
    </source>
</reference>
<proteinExistence type="predicted"/>